<proteinExistence type="predicted"/>
<dbReference type="InterPro" id="IPR032675">
    <property type="entry name" value="LRR_dom_sf"/>
</dbReference>
<dbReference type="SUPFAM" id="SSF52047">
    <property type="entry name" value="RNI-like"/>
    <property type="match status" value="1"/>
</dbReference>
<accession>A0A015K3T8</accession>
<name>A0A015K3T8_RHIIW</name>
<keyword evidence="2" id="KW-1185">Reference proteome</keyword>
<comment type="caution">
    <text evidence="1">The sequence shown here is derived from an EMBL/GenBank/DDBJ whole genome shotgun (WGS) entry which is preliminary data.</text>
</comment>
<sequence length="487" mass="57166">MAQLTVDCLNDIFEYLRDDMKTLHSCILVNRLWCEVSVRFFWVDIRNYYTITACLPNDSKEILCKIGFHYLITTLKTPIFNYASFCKILSIDKIYYKIGELLINQKYISLKSDSLEIIDHIKCIAVQEISRMFMNQSSSLKRLTFLDPNIVTVIPFIDYPGANNCLKNLTELYCNSNNSDVFFYYLSKTCHKISLLDIIIKAFISEELENLIFVQKNLNYLNITQDDDEELEDKHLLPSLMKKIPNNLNKLHLRKSNQTSLSFITKFTNLQELVLSLDLEDHLEGFEKLQFAIFPQLQILKITRSLPEIRLLVKFLENNGGYLKELFIGEDRFGYDFTLNLSIAKFCTNLRKLTCGYRKSELESFKIVLKSCKYLESFQIWCSGVFLNEKEVIEAVVKHSHENFSELILFHLFEEHQRLLPRELESLLISWKNRVPLNPLSLVIITDNDLIKSLDKYKENREIIKKYIKAGVIKEFKVADIEFNFEL</sequence>
<evidence type="ECO:0008006" key="3">
    <source>
        <dbReference type="Google" id="ProtNLM"/>
    </source>
</evidence>
<dbReference type="Gene3D" id="3.80.10.10">
    <property type="entry name" value="Ribonuclease Inhibitor"/>
    <property type="match status" value="1"/>
</dbReference>
<reference evidence="1 2" key="1">
    <citation type="submission" date="2014-02" db="EMBL/GenBank/DDBJ databases">
        <title>Single nucleus genome sequencing reveals high similarity among nuclei of an endomycorrhizal fungus.</title>
        <authorList>
            <person name="Lin K."/>
            <person name="Geurts R."/>
            <person name="Zhang Z."/>
            <person name="Limpens E."/>
            <person name="Saunders D.G."/>
            <person name="Mu D."/>
            <person name="Pang E."/>
            <person name="Cao H."/>
            <person name="Cha H."/>
            <person name="Lin T."/>
            <person name="Zhou Q."/>
            <person name="Shang Y."/>
            <person name="Li Y."/>
            <person name="Ivanov S."/>
            <person name="Sharma T."/>
            <person name="Velzen R.V."/>
            <person name="Ruijter N.D."/>
            <person name="Aanen D.K."/>
            <person name="Win J."/>
            <person name="Kamoun S."/>
            <person name="Bisseling T."/>
            <person name="Huang S."/>
        </authorList>
    </citation>
    <scope>NUCLEOTIDE SEQUENCE [LARGE SCALE GENOMIC DNA]</scope>
    <source>
        <strain evidence="2">DAOM197198w</strain>
    </source>
</reference>
<dbReference type="HOGENOM" id="CLU_028913_0_1_1"/>
<evidence type="ECO:0000313" key="2">
    <source>
        <dbReference type="Proteomes" id="UP000022910"/>
    </source>
</evidence>
<dbReference type="EMBL" id="JEMT01028625">
    <property type="protein sequence ID" value="EXX54091.1"/>
    <property type="molecule type" value="Genomic_DNA"/>
</dbReference>
<organism evidence="1 2">
    <name type="scientific">Rhizophagus irregularis (strain DAOM 197198w)</name>
    <name type="common">Glomus intraradices</name>
    <dbReference type="NCBI Taxonomy" id="1432141"/>
    <lineage>
        <taxon>Eukaryota</taxon>
        <taxon>Fungi</taxon>
        <taxon>Fungi incertae sedis</taxon>
        <taxon>Mucoromycota</taxon>
        <taxon>Glomeromycotina</taxon>
        <taxon>Glomeromycetes</taxon>
        <taxon>Glomerales</taxon>
        <taxon>Glomeraceae</taxon>
        <taxon>Rhizophagus</taxon>
    </lineage>
</organism>
<dbReference type="OrthoDB" id="2305494at2759"/>
<dbReference type="AlphaFoldDB" id="A0A015K3T8"/>
<dbReference type="Proteomes" id="UP000022910">
    <property type="component" value="Unassembled WGS sequence"/>
</dbReference>
<evidence type="ECO:0000313" key="1">
    <source>
        <dbReference type="EMBL" id="EXX54091.1"/>
    </source>
</evidence>
<protein>
    <recommendedName>
        <fullName evidence="3">F-box domain-containing protein</fullName>
    </recommendedName>
</protein>
<gene>
    <name evidence="1" type="ORF">RirG_237810</name>
</gene>